<name>A0A1V1NU11_9BACT</name>
<accession>A0A1V1NU11</accession>
<evidence type="ECO:0000313" key="2">
    <source>
        <dbReference type="Proteomes" id="UP000189670"/>
    </source>
</evidence>
<reference evidence="2" key="1">
    <citation type="submission" date="2012-11" db="EMBL/GenBank/DDBJ databases">
        <authorList>
            <person name="Lucero-Rivera Y.E."/>
            <person name="Tovar-Ramirez D."/>
        </authorList>
    </citation>
    <scope>NUCLEOTIDE SEQUENCE [LARGE SCALE GENOMIC DNA]</scope>
    <source>
        <strain evidence="2">Araruama</strain>
    </source>
</reference>
<proteinExistence type="predicted"/>
<evidence type="ECO:0000313" key="1">
    <source>
        <dbReference type="EMBL" id="ETR66051.1"/>
    </source>
</evidence>
<gene>
    <name evidence="1" type="ORF">OMM_05819</name>
</gene>
<comment type="caution">
    <text evidence="1">The sequence shown here is derived from an EMBL/GenBank/DDBJ whole genome shotgun (WGS) entry which is preliminary data.</text>
</comment>
<dbReference type="EMBL" id="ATBP01002271">
    <property type="protein sequence ID" value="ETR66051.1"/>
    <property type="molecule type" value="Genomic_DNA"/>
</dbReference>
<organism evidence="1 2">
    <name type="scientific">Candidatus Magnetoglobus multicellularis str. Araruama</name>
    <dbReference type="NCBI Taxonomy" id="890399"/>
    <lineage>
        <taxon>Bacteria</taxon>
        <taxon>Pseudomonadati</taxon>
        <taxon>Thermodesulfobacteriota</taxon>
        <taxon>Desulfobacteria</taxon>
        <taxon>Desulfobacterales</taxon>
        <taxon>Desulfobacteraceae</taxon>
        <taxon>Candidatus Magnetoglobus</taxon>
    </lineage>
</organism>
<dbReference type="AlphaFoldDB" id="A0A1V1NU11"/>
<protein>
    <submittedName>
        <fullName evidence="1">Uncharacterized protein</fullName>
    </submittedName>
</protein>
<sequence length="333" mass="38637">MQIYGANNINSPDPRDILDLFSLMEFAPEVKRIISQVLRLIPRISHKIKRSGVQTYAMGGYEGMTGKGNFDSLVLTEFAYPQDIFLHRLLNYEALYYGREGDQDQKKELAYIISQSGLEVLGDYDLLSKGLTLALSNTMQNKGYEVRQSFVGSQFTEAFEVKDAVDINRIVYYKDKKFLNAELMLESVIKQLKKLKNKYADIQVFWVITENWDIDNFEEHIDQYKKLKTLAGHQAWYIHIKENIDIETETDKYNKYVIKPASASQFHQYNVLTNDLIWNDEKFIRILPDVKGSDAGVDDIVVKSRYQLRSEPITVSRDEASKIFKLREKPETP</sequence>
<dbReference type="Proteomes" id="UP000189670">
    <property type="component" value="Unassembled WGS sequence"/>
</dbReference>